<dbReference type="HOGENOM" id="CLU_520507_0_0_6"/>
<feature type="compositionally biased region" description="Basic residues" evidence="2">
    <location>
        <begin position="512"/>
        <end position="523"/>
    </location>
</feature>
<dbReference type="Proteomes" id="UP000002334">
    <property type="component" value="Chromosome"/>
</dbReference>
<evidence type="ECO:0000256" key="2">
    <source>
        <dbReference type="SAM" id="MobiDB-lite"/>
    </source>
</evidence>
<proteinExistence type="predicted"/>
<name>C4K4Z5_HAMD5</name>
<feature type="region of interest" description="Disordered" evidence="2">
    <location>
        <begin position="500"/>
        <end position="523"/>
    </location>
</feature>
<feature type="region of interest" description="Disordered" evidence="2">
    <location>
        <begin position="30"/>
        <end position="63"/>
    </location>
</feature>
<protein>
    <submittedName>
        <fullName evidence="3">Uncharacterized protein</fullName>
    </submittedName>
</protein>
<keyword evidence="4" id="KW-1185">Reference proteome</keyword>
<feature type="coiled-coil region" evidence="1">
    <location>
        <begin position="410"/>
        <end position="458"/>
    </location>
</feature>
<evidence type="ECO:0000313" key="4">
    <source>
        <dbReference type="Proteomes" id="UP000002334"/>
    </source>
</evidence>
<evidence type="ECO:0000313" key="3">
    <source>
        <dbReference type="EMBL" id="ACQ67638.1"/>
    </source>
</evidence>
<reference evidence="3 4" key="1">
    <citation type="journal article" date="2009" name="Proc. Natl. Acad. Sci. U.S.A.">
        <title>Hamiltonella defensa, genome evolution of protective bacterial endosymbiont from pathogenic ancestors.</title>
        <authorList>
            <person name="Degnan P.H."/>
            <person name="Yu Y."/>
            <person name="Sisneros N."/>
            <person name="Wing R.A."/>
            <person name="Moran N.A."/>
        </authorList>
    </citation>
    <scope>NUCLEOTIDE SEQUENCE [LARGE SCALE GENOMIC DNA]</scope>
    <source>
        <strain evidence="4">5AT</strain>
    </source>
</reference>
<dbReference type="EMBL" id="CP001277">
    <property type="protein sequence ID" value="ACQ67638.1"/>
    <property type="molecule type" value="Genomic_DNA"/>
</dbReference>
<feature type="compositionally biased region" description="Basic and acidic residues" evidence="2">
    <location>
        <begin position="500"/>
        <end position="509"/>
    </location>
</feature>
<keyword evidence="1" id="KW-0175">Coiled coil</keyword>
<dbReference type="KEGG" id="hde:HDEF_0928"/>
<organism evidence="3 4">
    <name type="scientific">Hamiltonella defensa subsp. Acyrthosiphon pisum (strain 5AT)</name>
    <dbReference type="NCBI Taxonomy" id="572265"/>
    <lineage>
        <taxon>Bacteria</taxon>
        <taxon>Pseudomonadati</taxon>
        <taxon>Pseudomonadota</taxon>
        <taxon>Gammaproteobacteria</taxon>
        <taxon>Enterobacterales</taxon>
        <taxon>Enterobacteriaceae</taxon>
        <taxon>aphid secondary symbionts</taxon>
        <taxon>Candidatus Williamhamiltonella</taxon>
    </lineage>
</organism>
<sequence length="523" mass="58390">MENTKMIKTLLNTQVASINTLVNQSINRTHPFGSNLKGASDRHISFNSKDPSSKKEADESDGAVKPSVYLNGFPCDVAPFENHKWTKTNELNNGIPQQCSKAVVAQLKNNRLITDELSPIDSNNLNNFIQQQFSETVVEQVVSKQIERLETKPEFLQGPPTSRSINFISGNNLGEWVMHQIVQYGEEPLAGNPDSERPFVQLDCRIHFLQGKPVKNELLVQGNANAGSALKILDTRSMKTRIWQWISSFFTGSKTALVDRIKKSAPLNTFQGLNTVSVKPALDEMNTSVGEVGSNDFPNSTNGQNVSTVLTANTKSLLANLDETQKVQNTELNVNHLQSDAKVVEGKFSPELSECQQLETIYPNHRSSTDSGKNTILNNEPLLAKPIEGSKEEVAAVAKPPVKGKLAVNRKASNQTKSNLEQEMAKLDETRKFIETKLVKAEENRQALLDKKTHMNRNKYVNMVKANLLELEKLRQEKSANDVLRKKNLTELAALKKKIADNERSERARVGQQRKQKQVLSKK</sequence>
<dbReference type="AlphaFoldDB" id="C4K4Z5"/>
<evidence type="ECO:0000256" key="1">
    <source>
        <dbReference type="SAM" id="Coils"/>
    </source>
</evidence>
<gene>
    <name evidence="3" type="ordered locus">HDEF_0928</name>
</gene>
<accession>C4K4Z5</accession>